<name>A0A5J5ATP2_9ASTE</name>
<sequence>MGVVGDGAVEVKIGGCGLMKVGLGWGSDGWCWMVVTAGRAGGATGGECGDGSDEVGGYGGTVQVSGWWWVRGYDDAIAEVRRRLVGDDGRGDRRLW</sequence>
<reference evidence="1 2" key="1">
    <citation type="submission" date="2019-09" db="EMBL/GenBank/DDBJ databases">
        <title>A chromosome-level genome assembly of the Chinese tupelo Nyssa sinensis.</title>
        <authorList>
            <person name="Yang X."/>
            <person name="Kang M."/>
            <person name="Yang Y."/>
            <person name="Xiong H."/>
            <person name="Wang M."/>
            <person name="Zhang Z."/>
            <person name="Wang Z."/>
            <person name="Wu H."/>
            <person name="Ma T."/>
            <person name="Liu J."/>
            <person name="Xi Z."/>
        </authorList>
    </citation>
    <scope>NUCLEOTIDE SEQUENCE [LARGE SCALE GENOMIC DNA]</scope>
    <source>
        <strain evidence="1">J267</strain>
        <tissue evidence="1">Leaf</tissue>
    </source>
</reference>
<keyword evidence="2" id="KW-1185">Reference proteome</keyword>
<evidence type="ECO:0000313" key="1">
    <source>
        <dbReference type="EMBL" id="KAA8532777.1"/>
    </source>
</evidence>
<dbReference type="Proteomes" id="UP000325577">
    <property type="component" value="Linkage Group LG19"/>
</dbReference>
<accession>A0A5J5ATP2</accession>
<organism evidence="1 2">
    <name type="scientific">Nyssa sinensis</name>
    <dbReference type="NCBI Taxonomy" id="561372"/>
    <lineage>
        <taxon>Eukaryota</taxon>
        <taxon>Viridiplantae</taxon>
        <taxon>Streptophyta</taxon>
        <taxon>Embryophyta</taxon>
        <taxon>Tracheophyta</taxon>
        <taxon>Spermatophyta</taxon>
        <taxon>Magnoliopsida</taxon>
        <taxon>eudicotyledons</taxon>
        <taxon>Gunneridae</taxon>
        <taxon>Pentapetalae</taxon>
        <taxon>asterids</taxon>
        <taxon>Cornales</taxon>
        <taxon>Nyssaceae</taxon>
        <taxon>Nyssa</taxon>
    </lineage>
</organism>
<protein>
    <submittedName>
        <fullName evidence="1">Uncharacterized protein</fullName>
    </submittedName>
</protein>
<dbReference type="AlphaFoldDB" id="A0A5J5ATP2"/>
<gene>
    <name evidence="1" type="ORF">F0562_032810</name>
</gene>
<dbReference type="EMBL" id="CM018042">
    <property type="protein sequence ID" value="KAA8532777.1"/>
    <property type="molecule type" value="Genomic_DNA"/>
</dbReference>
<proteinExistence type="predicted"/>
<evidence type="ECO:0000313" key="2">
    <source>
        <dbReference type="Proteomes" id="UP000325577"/>
    </source>
</evidence>